<evidence type="ECO:0000256" key="1">
    <source>
        <dbReference type="ARBA" id="ARBA00022630"/>
    </source>
</evidence>
<keyword evidence="1" id="KW-0285">Flavoprotein</keyword>
<dbReference type="SUPFAM" id="SSF47203">
    <property type="entry name" value="Acyl-CoA dehydrogenase C-terminal domain-like"/>
    <property type="match status" value="1"/>
</dbReference>
<evidence type="ECO:0000313" key="6">
    <source>
        <dbReference type="Proteomes" id="UP000282551"/>
    </source>
</evidence>
<organism evidence="5 6">
    <name type="scientific">Mycolicibacterium chitae</name>
    <name type="common">Mycobacterium chitae</name>
    <dbReference type="NCBI Taxonomy" id="1792"/>
    <lineage>
        <taxon>Bacteria</taxon>
        <taxon>Bacillati</taxon>
        <taxon>Actinomycetota</taxon>
        <taxon>Actinomycetes</taxon>
        <taxon>Mycobacteriales</taxon>
        <taxon>Mycobacteriaceae</taxon>
        <taxon>Mycolicibacterium</taxon>
    </lineage>
</organism>
<feature type="domain" description="Acyl-CoA dehydrogenase/oxidase C-terminal" evidence="4">
    <location>
        <begin position="211"/>
        <end position="335"/>
    </location>
</feature>
<dbReference type="InterPro" id="IPR009075">
    <property type="entry name" value="AcylCo_DH/oxidase_C"/>
</dbReference>
<dbReference type="InterPro" id="IPR036250">
    <property type="entry name" value="AcylCo_DH-like_C"/>
</dbReference>
<protein>
    <submittedName>
        <fullName evidence="5">Acyl-CoA dehydrogenase</fullName>
        <ecNumber evidence="5">1.3.8.1</ecNumber>
    </submittedName>
</protein>
<proteinExistence type="predicted"/>
<dbReference type="Pfam" id="PF00441">
    <property type="entry name" value="Acyl-CoA_dh_1"/>
    <property type="match status" value="1"/>
</dbReference>
<dbReference type="Proteomes" id="UP000282551">
    <property type="component" value="Chromosome"/>
</dbReference>
<dbReference type="Gene3D" id="1.20.140.10">
    <property type="entry name" value="Butyryl-CoA Dehydrogenase, subunit A, domain 3"/>
    <property type="match status" value="1"/>
</dbReference>
<sequence>MDTAELTRDAPAEFAFTDEHTALRGMLAEFFVDPGETGWRRMLSEVGADEIVFDTGNPDASATAIDLAILAEQAGAALFGGPLLPSVAAGVVGGAVGDAALLAWLRDGTCTAALATGASMSTNAAGIDVTVAPVWHAADADVVVAAGTLDGAPAVALFTDLGGGLEVRDGLDLSRSIGRLNLRGARPAVLLSGPDAAAVHTALGRRIDLVTSAELLGVAQHVLDGTVEYVDKRIQFGRSIGSFQAVKHRLVDLLAAVELARSAVYGAAWRLAGAPHALGTDIDLAVAAVLSRKAALAVTKAGVQLHGGIAITWEHWAHHYLRRANSVVALTGSPAEYRRRLAELIDRRDA</sequence>
<evidence type="ECO:0000313" key="5">
    <source>
        <dbReference type="EMBL" id="VEG49401.1"/>
    </source>
</evidence>
<dbReference type="RefSeq" id="WP_235666198.1">
    <property type="nucleotide sequence ID" value="NZ_AP022604.1"/>
</dbReference>
<dbReference type="EMBL" id="LR134355">
    <property type="protein sequence ID" value="VEG49401.1"/>
    <property type="molecule type" value="Genomic_DNA"/>
</dbReference>
<evidence type="ECO:0000259" key="4">
    <source>
        <dbReference type="Pfam" id="PF00441"/>
    </source>
</evidence>
<keyword evidence="3 5" id="KW-0560">Oxidoreductase</keyword>
<keyword evidence="6" id="KW-1185">Reference proteome</keyword>
<reference evidence="5 6" key="1">
    <citation type="submission" date="2018-12" db="EMBL/GenBank/DDBJ databases">
        <authorList>
            <consortium name="Pathogen Informatics"/>
        </authorList>
    </citation>
    <scope>NUCLEOTIDE SEQUENCE [LARGE SCALE GENOMIC DNA]</scope>
    <source>
        <strain evidence="5 6">NCTC10485</strain>
    </source>
</reference>
<keyword evidence="2" id="KW-0274">FAD</keyword>
<evidence type="ECO:0000256" key="3">
    <source>
        <dbReference type="ARBA" id="ARBA00023002"/>
    </source>
</evidence>
<gene>
    <name evidence="5" type="ORF">NCTC10485_03709</name>
</gene>
<dbReference type="GO" id="GO:0016937">
    <property type="term" value="F:short-chain fatty acyl-CoA dehydrogenase activity"/>
    <property type="evidence" value="ECO:0007669"/>
    <property type="project" value="UniProtKB-EC"/>
</dbReference>
<evidence type="ECO:0000256" key="2">
    <source>
        <dbReference type="ARBA" id="ARBA00022827"/>
    </source>
</evidence>
<dbReference type="AlphaFoldDB" id="A0A3S4RUV4"/>
<accession>A0A3S4RUV4</accession>
<dbReference type="PANTHER" id="PTHR43884:SF20">
    <property type="entry name" value="ACYL-COA DEHYDROGENASE FADE28"/>
    <property type="match status" value="1"/>
</dbReference>
<dbReference type="PANTHER" id="PTHR43884">
    <property type="entry name" value="ACYL-COA DEHYDROGENASE"/>
    <property type="match status" value="1"/>
</dbReference>
<name>A0A3S4RUV4_MYCCI</name>
<dbReference type="EC" id="1.3.8.1" evidence="5"/>